<keyword evidence="3" id="KW-1185">Reference proteome</keyword>
<evidence type="ECO:0000313" key="2">
    <source>
        <dbReference type="EnsemblMetazoa" id="CJA38527.1"/>
    </source>
</evidence>
<feature type="region of interest" description="Disordered" evidence="1">
    <location>
        <begin position="99"/>
        <end position="130"/>
    </location>
</feature>
<proteinExistence type="predicted"/>
<organism evidence="2 3">
    <name type="scientific">Caenorhabditis japonica</name>
    <dbReference type="NCBI Taxonomy" id="281687"/>
    <lineage>
        <taxon>Eukaryota</taxon>
        <taxon>Metazoa</taxon>
        <taxon>Ecdysozoa</taxon>
        <taxon>Nematoda</taxon>
        <taxon>Chromadorea</taxon>
        <taxon>Rhabditida</taxon>
        <taxon>Rhabditina</taxon>
        <taxon>Rhabditomorpha</taxon>
        <taxon>Rhabditoidea</taxon>
        <taxon>Rhabditidae</taxon>
        <taxon>Peloderinae</taxon>
        <taxon>Caenorhabditis</taxon>
    </lineage>
</organism>
<sequence>NVCDASRTTRTTTHRPPPTTTTATRRFSWIRKKVTRVKEWAGLAKTTVAPGVHRNEPDRKKKHSKGNDDSVLAKPAKPVTPSGPGFFKRALEKMKSMLGIGSTDPAKPNFGVEIREKGGGKTGSKGSGED</sequence>
<feature type="compositionally biased region" description="Gly residues" evidence="1">
    <location>
        <begin position="120"/>
        <end position="130"/>
    </location>
</feature>
<feature type="region of interest" description="Disordered" evidence="1">
    <location>
        <begin position="45"/>
        <end position="86"/>
    </location>
</feature>
<reference evidence="3" key="1">
    <citation type="submission" date="2010-08" db="EMBL/GenBank/DDBJ databases">
        <authorList>
            <consortium name="Caenorhabditis japonica Sequencing Consortium"/>
            <person name="Wilson R.K."/>
        </authorList>
    </citation>
    <scope>NUCLEOTIDE SEQUENCE [LARGE SCALE GENOMIC DNA]</scope>
    <source>
        <strain evidence="3">DF5081</strain>
    </source>
</reference>
<dbReference type="EnsemblMetazoa" id="CJA38527.1">
    <property type="protein sequence ID" value="CJA38527.1"/>
    <property type="gene ID" value="WBGene00214374"/>
</dbReference>
<feature type="region of interest" description="Disordered" evidence="1">
    <location>
        <begin position="1"/>
        <end position="27"/>
    </location>
</feature>
<accession>A0A8R1EJX6</accession>
<evidence type="ECO:0000256" key="1">
    <source>
        <dbReference type="SAM" id="MobiDB-lite"/>
    </source>
</evidence>
<reference evidence="2" key="2">
    <citation type="submission" date="2022-06" db="UniProtKB">
        <authorList>
            <consortium name="EnsemblMetazoa"/>
        </authorList>
    </citation>
    <scope>IDENTIFICATION</scope>
    <source>
        <strain evidence="2">DF5081</strain>
    </source>
</reference>
<protein>
    <submittedName>
        <fullName evidence="2">Uncharacterized protein</fullName>
    </submittedName>
</protein>
<evidence type="ECO:0000313" key="3">
    <source>
        <dbReference type="Proteomes" id="UP000005237"/>
    </source>
</evidence>
<dbReference type="AlphaFoldDB" id="A0A8R1EJX6"/>
<name>A0A8R1EJX6_CAEJA</name>
<dbReference type="Proteomes" id="UP000005237">
    <property type="component" value="Unassembled WGS sequence"/>
</dbReference>